<organism evidence="1 2">
    <name type="scientific">Solanum commersonii</name>
    <name type="common">Commerson's wild potato</name>
    <name type="synonym">Commerson's nightshade</name>
    <dbReference type="NCBI Taxonomy" id="4109"/>
    <lineage>
        <taxon>Eukaryota</taxon>
        <taxon>Viridiplantae</taxon>
        <taxon>Streptophyta</taxon>
        <taxon>Embryophyta</taxon>
        <taxon>Tracheophyta</taxon>
        <taxon>Spermatophyta</taxon>
        <taxon>Magnoliopsida</taxon>
        <taxon>eudicotyledons</taxon>
        <taxon>Gunneridae</taxon>
        <taxon>Pentapetalae</taxon>
        <taxon>asterids</taxon>
        <taxon>lamiids</taxon>
        <taxon>Solanales</taxon>
        <taxon>Solanaceae</taxon>
        <taxon>Solanoideae</taxon>
        <taxon>Solaneae</taxon>
        <taxon>Solanum</taxon>
    </lineage>
</organism>
<keyword evidence="2" id="KW-1185">Reference proteome</keyword>
<evidence type="ECO:0000313" key="2">
    <source>
        <dbReference type="Proteomes" id="UP000824120"/>
    </source>
</evidence>
<dbReference type="EMBL" id="JACXVP010000001">
    <property type="protein sequence ID" value="KAG5629371.1"/>
    <property type="molecule type" value="Genomic_DNA"/>
</dbReference>
<proteinExistence type="predicted"/>
<reference evidence="1 2" key="1">
    <citation type="submission" date="2020-09" db="EMBL/GenBank/DDBJ databases">
        <title>De no assembly of potato wild relative species, Solanum commersonii.</title>
        <authorList>
            <person name="Cho K."/>
        </authorList>
    </citation>
    <scope>NUCLEOTIDE SEQUENCE [LARGE SCALE GENOMIC DNA]</scope>
    <source>
        <strain evidence="1">LZ3.2</strain>
        <tissue evidence="1">Leaf</tissue>
    </source>
</reference>
<dbReference type="AlphaFoldDB" id="A0A9J6AYR7"/>
<name>A0A9J6AYR7_SOLCO</name>
<comment type="caution">
    <text evidence="1">The sequence shown here is derived from an EMBL/GenBank/DDBJ whole genome shotgun (WGS) entry which is preliminary data.</text>
</comment>
<evidence type="ECO:0000313" key="1">
    <source>
        <dbReference type="EMBL" id="KAG5629371.1"/>
    </source>
</evidence>
<dbReference type="Proteomes" id="UP000824120">
    <property type="component" value="Chromosome 1"/>
</dbReference>
<protein>
    <submittedName>
        <fullName evidence="1">Uncharacterized protein</fullName>
    </submittedName>
</protein>
<gene>
    <name evidence="1" type="ORF">H5410_001088</name>
</gene>
<accession>A0A9J6AYR7</accession>
<sequence>MVLHPLLVVDEHTPLPIHSGKARAHSTHRLYVTSFCSFIKVPFLLDLKHPFVAMSRFGAHNSDIHFSKWLNEGLLEWQKKSYTKRTSPALQMWFHFGIVTSKTRTRFYSLHTKINCLMTLMSFCIIYAKSQVLPHQCIQLITADCNFNN</sequence>